<comment type="caution">
    <text evidence="1">The sequence shown here is derived from an EMBL/GenBank/DDBJ whole genome shotgun (WGS) entry which is preliminary data.</text>
</comment>
<evidence type="ECO:0000313" key="1">
    <source>
        <dbReference type="EMBL" id="MBE9069263.1"/>
    </source>
</evidence>
<evidence type="ECO:0000313" key="2">
    <source>
        <dbReference type="Proteomes" id="UP000615026"/>
    </source>
</evidence>
<dbReference type="EMBL" id="JADEXP010000254">
    <property type="protein sequence ID" value="MBE9069263.1"/>
    <property type="molecule type" value="Genomic_DNA"/>
</dbReference>
<gene>
    <name evidence="1" type="ORF">IQ260_21710</name>
</gene>
<keyword evidence="2" id="KW-1185">Reference proteome</keyword>
<protein>
    <submittedName>
        <fullName evidence="1">Uncharacterized protein</fullName>
    </submittedName>
</protein>
<proteinExistence type="predicted"/>
<accession>A0A929FC66</accession>
<organism evidence="1 2">
    <name type="scientific">Leptolyngbya cf. ectocarpi LEGE 11479</name>
    <dbReference type="NCBI Taxonomy" id="1828722"/>
    <lineage>
        <taxon>Bacteria</taxon>
        <taxon>Bacillati</taxon>
        <taxon>Cyanobacteriota</taxon>
        <taxon>Cyanophyceae</taxon>
        <taxon>Leptolyngbyales</taxon>
        <taxon>Leptolyngbyaceae</taxon>
        <taxon>Leptolyngbya group</taxon>
        <taxon>Leptolyngbya</taxon>
    </lineage>
</organism>
<reference evidence="1" key="1">
    <citation type="submission" date="2020-10" db="EMBL/GenBank/DDBJ databases">
        <authorList>
            <person name="Castelo-Branco R."/>
            <person name="Eusebio N."/>
            <person name="Adriana R."/>
            <person name="Vieira A."/>
            <person name="Brugerolle De Fraissinette N."/>
            <person name="Rezende De Castro R."/>
            <person name="Schneider M.P."/>
            <person name="Vasconcelos V."/>
            <person name="Leao P.N."/>
        </authorList>
    </citation>
    <scope>NUCLEOTIDE SEQUENCE</scope>
    <source>
        <strain evidence="1">LEGE 11479</strain>
    </source>
</reference>
<sequence length="79" mass="8689">MRDVPAPIVLPAIPATSSPFQPDKVRHLIFGTLATVGFTIKDLHNRGYAEPNDWSQPLPTGRPGEVMAILTKRVEEPQT</sequence>
<name>A0A929FC66_LEPEC</name>
<dbReference type="Proteomes" id="UP000615026">
    <property type="component" value="Unassembled WGS sequence"/>
</dbReference>
<dbReference type="AlphaFoldDB" id="A0A929FC66"/>